<name>A0A2N6K2Q3_FISMU</name>
<evidence type="ECO:0000313" key="3">
    <source>
        <dbReference type="Proteomes" id="UP000235036"/>
    </source>
</evidence>
<dbReference type="GO" id="GO:0004803">
    <property type="term" value="F:transposase activity"/>
    <property type="evidence" value="ECO:0007669"/>
    <property type="project" value="InterPro"/>
</dbReference>
<dbReference type="NCBIfam" id="NF047646">
    <property type="entry name" value="REP_Tyr_transpos"/>
    <property type="match status" value="1"/>
</dbReference>
<dbReference type="EMBL" id="NRQW01000280">
    <property type="protein sequence ID" value="PLZ89520.1"/>
    <property type="molecule type" value="Genomic_DNA"/>
</dbReference>
<dbReference type="InterPro" id="IPR052715">
    <property type="entry name" value="RAYT_transposase"/>
</dbReference>
<proteinExistence type="predicted"/>
<dbReference type="GO" id="GO:0006313">
    <property type="term" value="P:DNA transposition"/>
    <property type="evidence" value="ECO:0007669"/>
    <property type="project" value="InterPro"/>
</dbReference>
<keyword evidence="3" id="KW-1185">Reference proteome</keyword>
<reference evidence="2 3" key="1">
    <citation type="submission" date="2017-08" db="EMBL/GenBank/DDBJ databases">
        <title>Genomes of Fischerella (Mastigocladus) sp. strains.</title>
        <authorList>
            <person name="Miller S.R."/>
        </authorList>
    </citation>
    <scope>NUCLEOTIDE SEQUENCE [LARGE SCALE GENOMIC DNA]</scope>
    <source>
        <strain evidence="2 3">CCMEE 5323</strain>
    </source>
</reference>
<organism evidence="2 3">
    <name type="scientific">Fischerella muscicola CCMEE 5323</name>
    <dbReference type="NCBI Taxonomy" id="2019572"/>
    <lineage>
        <taxon>Bacteria</taxon>
        <taxon>Bacillati</taxon>
        <taxon>Cyanobacteriota</taxon>
        <taxon>Cyanophyceae</taxon>
        <taxon>Nostocales</taxon>
        <taxon>Hapalosiphonaceae</taxon>
        <taxon>Fischerella</taxon>
    </lineage>
</organism>
<dbReference type="AlphaFoldDB" id="A0A2N6K2Q3"/>
<dbReference type="Proteomes" id="UP000235036">
    <property type="component" value="Unassembled WGS sequence"/>
</dbReference>
<sequence>MPNYRRPHVPGGTYFITQVTYQRQSWLCSDTGRTALRAALKHVRQNYPFSIDAFVLLPDHFHCLWTLPAGDSNLSMRMLLIKRFVTKYYGHQLGLDVVISRSREKRKERNLWQRRFWEHLIRDEVDFANHCNYIHYNPVRHNFCKSPQEWPFSSIHRFIEQNIYPLDWGGDNELELASDVWDV</sequence>
<dbReference type="RefSeq" id="WP_026085854.1">
    <property type="nucleotide sequence ID" value="NZ_CAWNVR010000379.1"/>
</dbReference>
<dbReference type="GO" id="GO:0043565">
    <property type="term" value="F:sequence-specific DNA binding"/>
    <property type="evidence" value="ECO:0007669"/>
    <property type="project" value="TreeGrafter"/>
</dbReference>
<dbReference type="PANTHER" id="PTHR36966:SF1">
    <property type="entry name" value="REP-ASSOCIATED TYROSINE TRANSPOSASE"/>
    <property type="match status" value="1"/>
</dbReference>
<accession>A0A2N6K2Q3</accession>
<dbReference type="SUPFAM" id="SSF143422">
    <property type="entry name" value="Transposase IS200-like"/>
    <property type="match status" value="1"/>
</dbReference>
<evidence type="ECO:0000259" key="1">
    <source>
        <dbReference type="SMART" id="SM01321"/>
    </source>
</evidence>
<dbReference type="Gene3D" id="3.30.70.1290">
    <property type="entry name" value="Transposase IS200-like"/>
    <property type="match status" value="1"/>
</dbReference>
<gene>
    <name evidence="2" type="ORF">CEN44_12910</name>
</gene>
<dbReference type="InterPro" id="IPR002686">
    <property type="entry name" value="Transposase_17"/>
</dbReference>
<dbReference type="PANTHER" id="PTHR36966">
    <property type="entry name" value="REP-ASSOCIATED TYROSINE TRANSPOSASE"/>
    <property type="match status" value="1"/>
</dbReference>
<feature type="domain" description="Transposase IS200-like" evidence="1">
    <location>
        <begin position="9"/>
        <end position="137"/>
    </location>
</feature>
<dbReference type="InterPro" id="IPR036515">
    <property type="entry name" value="Transposase_17_sf"/>
</dbReference>
<protein>
    <submittedName>
        <fullName evidence="2">Transposase</fullName>
    </submittedName>
</protein>
<evidence type="ECO:0000313" key="2">
    <source>
        <dbReference type="EMBL" id="PLZ89520.1"/>
    </source>
</evidence>
<dbReference type="SMART" id="SM01321">
    <property type="entry name" value="Y1_Tnp"/>
    <property type="match status" value="1"/>
</dbReference>
<comment type="caution">
    <text evidence="2">The sequence shown here is derived from an EMBL/GenBank/DDBJ whole genome shotgun (WGS) entry which is preliminary data.</text>
</comment>